<proteinExistence type="predicted"/>
<dbReference type="PATRIC" id="fig|43675.28.peg.1722"/>
<name>A0A0K2S256_9MICC</name>
<dbReference type="AlphaFoldDB" id="A0A0K2S256"/>
<sequence>MSIDPRTELTRLLDALEAHLTAVVNRTGEHDPAVDEAYVEIANAFEAYEDSLFEAYNEVTPLSVYGDEDEDDLDELLDDEEDEDDDDIEYED</sequence>
<dbReference type="EMBL" id="AP014938">
    <property type="protein sequence ID" value="BAS20927.1"/>
    <property type="molecule type" value="Genomic_DNA"/>
</dbReference>
<evidence type="ECO:0000313" key="3">
    <source>
        <dbReference type="Proteomes" id="UP000066203"/>
    </source>
</evidence>
<dbReference type="RefSeq" id="WP_060824801.1">
    <property type="nucleotide sequence ID" value="NZ_AP014938.1"/>
</dbReference>
<evidence type="ECO:0000256" key="1">
    <source>
        <dbReference type="SAM" id="MobiDB-lite"/>
    </source>
</evidence>
<feature type="compositionally biased region" description="Acidic residues" evidence="1">
    <location>
        <begin position="66"/>
        <end position="92"/>
    </location>
</feature>
<accession>A0A0K2S256</accession>
<gene>
    <name evidence="2" type="ORF">RM6536_1680</name>
</gene>
<organism evidence="2">
    <name type="scientific">Rothia mucilaginosa</name>
    <dbReference type="NCBI Taxonomy" id="43675"/>
    <lineage>
        <taxon>Bacteria</taxon>
        <taxon>Bacillati</taxon>
        <taxon>Actinomycetota</taxon>
        <taxon>Actinomycetes</taxon>
        <taxon>Micrococcales</taxon>
        <taxon>Micrococcaceae</taxon>
        <taxon>Rothia</taxon>
    </lineage>
</organism>
<reference evidence="3" key="1">
    <citation type="submission" date="2015-08" db="EMBL/GenBank/DDBJ databases">
        <title>Complete genome sequence of Rothia mucilaginosa strain NUM-Rm6536.</title>
        <authorList>
            <person name="Nambu T."/>
        </authorList>
    </citation>
    <scope>NUCLEOTIDE SEQUENCE [LARGE SCALE GENOMIC DNA]</scope>
    <source>
        <strain evidence="3">NUM-Rm6536</strain>
    </source>
</reference>
<dbReference type="Proteomes" id="UP000066203">
    <property type="component" value="Chromosome"/>
</dbReference>
<protein>
    <recommendedName>
        <fullName evidence="4">Primosomal protein</fullName>
    </recommendedName>
</protein>
<evidence type="ECO:0000313" key="2">
    <source>
        <dbReference type="EMBL" id="BAS20927.1"/>
    </source>
</evidence>
<evidence type="ECO:0008006" key="4">
    <source>
        <dbReference type="Google" id="ProtNLM"/>
    </source>
</evidence>
<feature type="region of interest" description="Disordered" evidence="1">
    <location>
        <begin position="62"/>
        <end position="92"/>
    </location>
</feature>